<evidence type="ECO:0000256" key="1">
    <source>
        <dbReference type="SAM" id="Phobius"/>
    </source>
</evidence>
<evidence type="ECO:0000259" key="2">
    <source>
        <dbReference type="Pfam" id="PF04471"/>
    </source>
</evidence>
<feature type="domain" description="Restriction endonuclease type IV Mrr" evidence="2">
    <location>
        <begin position="112"/>
        <end position="222"/>
    </location>
</feature>
<reference evidence="3" key="1">
    <citation type="submission" date="2013-12" db="EMBL/GenBank/DDBJ databases">
        <title>A novel Tn3-like transposon harbouring blaVIM-1 in Klebsiella pneumoniae spp. pneumoniae isolated from river water.</title>
        <authorList>
            <person name="Zurfluh K."/>
            <person name="Power K.A."/>
            <person name="Klumpp J."/>
            <person name="Fanning S."/>
            <person name="Stephan R."/>
        </authorList>
    </citation>
    <scope>NUCLEOTIDE SEQUENCE</scope>
    <source>
        <strain evidence="3">OW16C2</strain>
        <plasmid evidence="3">pOW16C2</plasmid>
    </source>
</reference>
<dbReference type="Pfam" id="PF04471">
    <property type="entry name" value="Mrr_cat"/>
    <property type="match status" value="1"/>
</dbReference>
<protein>
    <submittedName>
        <fullName evidence="3">Mrr</fullName>
    </submittedName>
</protein>
<dbReference type="GO" id="GO:0015666">
    <property type="term" value="F:restriction endodeoxyribonuclease activity"/>
    <property type="evidence" value="ECO:0007669"/>
    <property type="project" value="TreeGrafter"/>
</dbReference>
<accession>A0A023UGG4</accession>
<dbReference type="GO" id="GO:0003677">
    <property type="term" value="F:DNA binding"/>
    <property type="evidence" value="ECO:0007669"/>
    <property type="project" value="InterPro"/>
</dbReference>
<dbReference type="Gene3D" id="3.40.1350.10">
    <property type="match status" value="1"/>
</dbReference>
<dbReference type="InterPro" id="IPR011335">
    <property type="entry name" value="Restrct_endonuc-II-like"/>
</dbReference>
<geneLocation type="plasmid" evidence="3">
    <name>pOW16C2</name>
</geneLocation>
<keyword evidence="3" id="KW-0614">Plasmid</keyword>
<name>A0A023UGG4_KLEPN</name>
<evidence type="ECO:0000313" key="3">
    <source>
        <dbReference type="EMBL" id="AHY00004.1"/>
    </source>
</evidence>
<dbReference type="AlphaFoldDB" id="A0A023UGG4"/>
<keyword evidence="1" id="KW-0812">Transmembrane</keyword>
<keyword evidence="1" id="KW-0472">Membrane</keyword>
<feature type="transmembrane region" description="Helical" evidence="1">
    <location>
        <begin position="60"/>
        <end position="80"/>
    </location>
</feature>
<dbReference type="PANTHER" id="PTHR30015">
    <property type="entry name" value="MRR RESTRICTION SYSTEM PROTEIN"/>
    <property type="match status" value="1"/>
</dbReference>
<dbReference type="SUPFAM" id="SSF52980">
    <property type="entry name" value="Restriction endonuclease-like"/>
    <property type="match status" value="1"/>
</dbReference>
<dbReference type="InterPro" id="IPR007560">
    <property type="entry name" value="Restrct_endonuc_IV_Mrr"/>
</dbReference>
<keyword evidence="1" id="KW-1133">Transmembrane helix</keyword>
<dbReference type="InterPro" id="IPR052906">
    <property type="entry name" value="Type_IV_Methyl-Rstrct_Enzyme"/>
</dbReference>
<sequence length="263" mass="29751">MAPATRPAPYFTGGFARISQAALRGRYTAVAKHQGGLTALFFTLRKPTMTMIPFPTTENLILWACSAIALLAVVFFRRSVRHRRHKRKQQSARRVLERIKTLPGFPQKINYLRKIDPFVFEELLLEGFEAHGFRTIRNKRYTGDGGIDGQVIIGKYRYLIQAKRYRGHIALQHVQEFEKLLKRHNCRGLFCHTGKTGAGSKSVSIASERMEIISGQRLIDLLTPGSSFTIATAPQTMMKRTAATLETSTIVKDAGKENRYHES</sequence>
<proteinExistence type="predicted"/>
<organism evidence="3">
    <name type="scientific">Klebsiella pneumoniae subsp. pneumoniae</name>
    <dbReference type="NCBI Taxonomy" id="72407"/>
    <lineage>
        <taxon>Bacteria</taxon>
        <taxon>Pseudomonadati</taxon>
        <taxon>Pseudomonadota</taxon>
        <taxon>Gammaproteobacteria</taxon>
        <taxon>Enterobacterales</taxon>
        <taxon>Enterobacteriaceae</taxon>
        <taxon>Klebsiella/Raoultella group</taxon>
        <taxon>Klebsiella</taxon>
        <taxon>Klebsiella pneumoniae complex</taxon>
    </lineage>
</organism>
<dbReference type="GO" id="GO:0009307">
    <property type="term" value="P:DNA restriction-modification system"/>
    <property type="evidence" value="ECO:0007669"/>
    <property type="project" value="InterPro"/>
</dbReference>
<dbReference type="EMBL" id="KF977034">
    <property type="protein sequence ID" value="AHY00004.1"/>
    <property type="molecule type" value="Genomic_DNA"/>
</dbReference>
<dbReference type="PANTHER" id="PTHR30015:SF7">
    <property type="entry name" value="TYPE IV METHYL-DIRECTED RESTRICTION ENZYME ECOKMRR"/>
    <property type="match status" value="1"/>
</dbReference>
<dbReference type="InterPro" id="IPR011856">
    <property type="entry name" value="tRNA_endonuc-like_dom_sf"/>
</dbReference>